<dbReference type="AlphaFoldDB" id="A0A5M6CNA3"/>
<gene>
    <name evidence="1" type="ORF">F0460_05380</name>
</gene>
<accession>A0A5M6CNA3</accession>
<dbReference type="EMBL" id="VWSG01000003">
    <property type="protein sequence ID" value="KAA5535870.1"/>
    <property type="molecule type" value="Genomic_DNA"/>
</dbReference>
<evidence type="ECO:0000313" key="2">
    <source>
        <dbReference type="Proteomes" id="UP000325141"/>
    </source>
</evidence>
<dbReference type="GO" id="GO:0004180">
    <property type="term" value="F:carboxypeptidase activity"/>
    <property type="evidence" value="ECO:0007669"/>
    <property type="project" value="UniProtKB-KW"/>
</dbReference>
<organism evidence="1 2">
    <name type="scientific">Paenimyroides baculatum</name>
    <dbReference type="NCBI Taxonomy" id="2608000"/>
    <lineage>
        <taxon>Bacteria</taxon>
        <taxon>Pseudomonadati</taxon>
        <taxon>Bacteroidota</taxon>
        <taxon>Flavobacteriia</taxon>
        <taxon>Flavobacteriales</taxon>
        <taxon>Flavobacteriaceae</taxon>
        <taxon>Paenimyroides</taxon>
    </lineage>
</organism>
<dbReference type="InterPro" id="IPR008969">
    <property type="entry name" value="CarboxyPept-like_regulatory"/>
</dbReference>
<reference evidence="1 2" key="1">
    <citation type="submission" date="2019-09" db="EMBL/GenBank/DDBJ databases">
        <title>Genome sequence and assembly of Flavobacterium sp.</title>
        <authorList>
            <person name="Chhetri G."/>
        </authorList>
    </citation>
    <scope>NUCLEOTIDE SEQUENCE [LARGE SCALE GENOMIC DNA]</scope>
    <source>
        <strain evidence="1 2">SNL9</strain>
    </source>
</reference>
<comment type="caution">
    <text evidence="1">The sequence shown here is derived from an EMBL/GenBank/DDBJ whole genome shotgun (WGS) entry which is preliminary data.</text>
</comment>
<protein>
    <submittedName>
        <fullName evidence="1">Carboxypeptidase-like regulatory domain-containing protein</fullName>
    </submittedName>
</protein>
<keyword evidence="1" id="KW-0121">Carboxypeptidase</keyword>
<dbReference type="Pfam" id="PF13715">
    <property type="entry name" value="CarbopepD_reg_2"/>
    <property type="match status" value="1"/>
</dbReference>
<sequence length="254" mass="29002">MFVLMVFIKIVLNMKRDYIVSIENPCEKIVWANMQQSASGKFCDLCSKNVVDFSVLSDAEIIKIIENPSRDICAKMSTLQTNRLLNNQSERKNFHLSKTITTLLVVGSVKGTFASEQNLTKQDQIVVNSNFYSIQKFPDKAATDSLKKTISGSIINENTDETLDYEYVFIEGTIISAVTDTLGNFTLNVPDDFTANEIVLVLKATGWESDTRAIVYRKDLPISNLIIKKESPIVGEYIIKIKRKWWQLWKKKYY</sequence>
<evidence type="ECO:0000313" key="1">
    <source>
        <dbReference type="EMBL" id="KAA5535870.1"/>
    </source>
</evidence>
<keyword evidence="1" id="KW-0645">Protease</keyword>
<keyword evidence="1" id="KW-0378">Hydrolase</keyword>
<keyword evidence="2" id="KW-1185">Reference proteome</keyword>
<dbReference type="Proteomes" id="UP000325141">
    <property type="component" value="Unassembled WGS sequence"/>
</dbReference>
<name>A0A5M6CNA3_9FLAO</name>
<dbReference type="SUPFAM" id="SSF49464">
    <property type="entry name" value="Carboxypeptidase regulatory domain-like"/>
    <property type="match status" value="1"/>
</dbReference>
<proteinExistence type="predicted"/>